<keyword evidence="1" id="KW-0812">Transmembrane</keyword>
<reference evidence="2" key="1">
    <citation type="submission" date="2022-10" db="EMBL/GenBank/DDBJ databases">
        <authorList>
            <person name="Turner M.S."/>
            <person name="Huang W."/>
        </authorList>
    </citation>
    <scope>NUCLEOTIDE SEQUENCE</scope>
    <source>
        <strain evidence="2">54</strain>
    </source>
</reference>
<keyword evidence="1" id="KW-0472">Membrane</keyword>
<dbReference type="Proteomes" id="UP001152598">
    <property type="component" value="Unassembled WGS sequence"/>
</dbReference>
<sequence length="173" mass="19617">MEIANLIASIILTGLGILVSFLILRVQLREENKAVLVFEKDDVRNIGNTSALNVSAYRLIPNLGGDGTLVSLITNIGTIEKDKTYTFAREVLPNSNYDFFIIQYLSLNGKYYQQVYRIATGRGDAPENNIPVKVKIKETFPTYNFKDKRYILPQKINKLTEHNSRLKSLDDSN</sequence>
<dbReference type="RefSeq" id="WP_278228538.1">
    <property type="nucleotide sequence ID" value="NZ_JAOWLV010000010.1"/>
</dbReference>
<organism evidence="2 3">
    <name type="scientific">Lactococcus lactis</name>
    <dbReference type="NCBI Taxonomy" id="1358"/>
    <lineage>
        <taxon>Bacteria</taxon>
        <taxon>Bacillati</taxon>
        <taxon>Bacillota</taxon>
        <taxon>Bacilli</taxon>
        <taxon>Lactobacillales</taxon>
        <taxon>Streptococcaceae</taxon>
        <taxon>Lactococcus</taxon>
    </lineage>
</organism>
<feature type="transmembrane region" description="Helical" evidence="1">
    <location>
        <begin position="6"/>
        <end position="24"/>
    </location>
</feature>
<evidence type="ECO:0000313" key="2">
    <source>
        <dbReference type="EMBL" id="MDG4977472.1"/>
    </source>
</evidence>
<reference evidence="2" key="2">
    <citation type="journal article" date="2023" name="Food Microbiol.">
        <title>Evaluation of the fermentation potential of lactic acid bacteria isolated from herbs, fruits and vegetables as starter cultures in nut-based milk alternatives.</title>
        <authorList>
            <person name="Huang W."/>
            <person name="Dong A."/>
            <person name="Pham H.T."/>
            <person name="Zhou C."/>
            <person name="Huo Z."/>
            <person name="Watjen A.P."/>
            <person name="Prakash S."/>
            <person name="Bang-Berthelsen C.H."/>
            <person name="Turner M.S."/>
        </authorList>
    </citation>
    <scope>NUCLEOTIDE SEQUENCE</scope>
    <source>
        <strain evidence="2">54</strain>
    </source>
</reference>
<dbReference type="AlphaFoldDB" id="A0AAP3Z350"/>
<protein>
    <submittedName>
        <fullName evidence="2">Uncharacterized protein</fullName>
    </submittedName>
</protein>
<evidence type="ECO:0000256" key="1">
    <source>
        <dbReference type="SAM" id="Phobius"/>
    </source>
</evidence>
<name>A0AAP3Z350_9LACT</name>
<keyword evidence="1" id="KW-1133">Transmembrane helix</keyword>
<proteinExistence type="predicted"/>
<gene>
    <name evidence="2" type="ORF">OGZ50_12090</name>
</gene>
<accession>A0AAP3Z350</accession>
<evidence type="ECO:0000313" key="3">
    <source>
        <dbReference type="Proteomes" id="UP001152598"/>
    </source>
</evidence>
<comment type="caution">
    <text evidence="2">The sequence shown here is derived from an EMBL/GenBank/DDBJ whole genome shotgun (WGS) entry which is preliminary data.</text>
</comment>
<dbReference type="EMBL" id="JAOWLV010000010">
    <property type="protein sequence ID" value="MDG4977472.1"/>
    <property type="molecule type" value="Genomic_DNA"/>
</dbReference>